<evidence type="ECO:0000256" key="1">
    <source>
        <dbReference type="SAM" id="SignalP"/>
    </source>
</evidence>
<protein>
    <submittedName>
        <fullName evidence="3">Metallophosphoesterase</fullName>
    </submittedName>
</protein>
<organism evidence="3 4">
    <name type="scientific">Mucilaginibacter jinjuensis</name>
    <dbReference type="NCBI Taxonomy" id="1176721"/>
    <lineage>
        <taxon>Bacteria</taxon>
        <taxon>Pseudomonadati</taxon>
        <taxon>Bacteroidota</taxon>
        <taxon>Sphingobacteriia</taxon>
        <taxon>Sphingobacteriales</taxon>
        <taxon>Sphingobacteriaceae</taxon>
        <taxon>Mucilaginibacter</taxon>
    </lineage>
</organism>
<evidence type="ECO:0000313" key="3">
    <source>
        <dbReference type="EMBL" id="WCT15039.1"/>
    </source>
</evidence>
<dbReference type="Proteomes" id="UP001216139">
    <property type="component" value="Chromosome"/>
</dbReference>
<dbReference type="InterPro" id="IPR051918">
    <property type="entry name" value="STPP_CPPED1"/>
</dbReference>
<keyword evidence="4" id="KW-1185">Reference proteome</keyword>
<dbReference type="PANTHER" id="PTHR43143">
    <property type="entry name" value="METALLOPHOSPHOESTERASE, CALCINEURIN SUPERFAMILY"/>
    <property type="match status" value="1"/>
</dbReference>
<reference evidence="3 4" key="1">
    <citation type="submission" date="2023-02" db="EMBL/GenBank/DDBJ databases">
        <title>Genome sequence of Mucilaginibacter jinjuensis strain KACC 16571.</title>
        <authorList>
            <person name="Kim S."/>
            <person name="Heo J."/>
            <person name="Kwon S.-W."/>
        </authorList>
    </citation>
    <scope>NUCLEOTIDE SEQUENCE [LARGE SCALE GENOMIC DNA]</scope>
    <source>
        <strain evidence="3 4">KACC 16571</strain>
    </source>
</reference>
<sequence length="307" mass="34655">MRGKNTFACLLLLISICCISISAVAQQTHVIAFASDTQAPLFFEKVIRETNHNKKATEMIFKDILTAHPSALFLLGDVVSLGYSEPTWKNIDRYLKWYDHEAIPVYAVLGNHELLLNAKKGKQEFQSRFPAHSPTGYTKVIDSIAVILLNSNFSEMTRSELNVQDVWYAKTINDLDADPAIKFIIVSCHHSPFSNSTVVGPSLNVQQKFVPAFIKSKKCALFLSGHSHNFERFKVQGKYFLVIGGGGGPHQPLLKEDLTPDLSPKYKPMFHYLEIQRDHDSLQIISRELKSDFSGFDDGLRFYLSKN</sequence>
<dbReference type="EMBL" id="CP117167">
    <property type="protein sequence ID" value="WCT15039.1"/>
    <property type="molecule type" value="Genomic_DNA"/>
</dbReference>
<dbReference type="InterPro" id="IPR004843">
    <property type="entry name" value="Calcineurin-like_PHP"/>
</dbReference>
<dbReference type="InterPro" id="IPR029052">
    <property type="entry name" value="Metallo-depent_PP-like"/>
</dbReference>
<proteinExistence type="predicted"/>
<feature type="chain" id="PRO_5046919806" evidence="1">
    <location>
        <begin position="26"/>
        <end position="307"/>
    </location>
</feature>
<dbReference type="Gene3D" id="3.60.21.10">
    <property type="match status" value="1"/>
</dbReference>
<accession>A0ABY7TG25</accession>
<keyword evidence="1" id="KW-0732">Signal</keyword>
<evidence type="ECO:0000313" key="4">
    <source>
        <dbReference type="Proteomes" id="UP001216139"/>
    </source>
</evidence>
<feature type="signal peptide" evidence="1">
    <location>
        <begin position="1"/>
        <end position="25"/>
    </location>
</feature>
<name>A0ABY7TG25_9SPHI</name>
<dbReference type="PANTHER" id="PTHR43143:SF1">
    <property type="entry name" value="SERINE_THREONINE-PROTEIN PHOSPHATASE CPPED1"/>
    <property type="match status" value="1"/>
</dbReference>
<dbReference type="SUPFAM" id="SSF56300">
    <property type="entry name" value="Metallo-dependent phosphatases"/>
    <property type="match status" value="1"/>
</dbReference>
<dbReference type="Pfam" id="PF00149">
    <property type="entry name" value="Metallophos"/>
    <property type="match status" value="1"/>
</dbReference>
<feature type="domain" description="Calcineurin-like phosphoesterase" evidence="2">
    <location>
        <begin position="31"/>
        <end position="229"/>
    </location>
</feature>
<evidence type="ECO:0000259" key="2">
    <source>
        <dbReference type="Pfam" id="PF00149"/>
    </source>
</evidence>
<gene>
    <name evidence="3" type="ORF">PQO05_13455</name>
</gene>